<feature type="region of interest" description="Disordered" evidence="3">
    <location>
        <begin position="1"/>
        <end position="65"/>
    </location>
</feature>
<proteinExistence type="predicted"/>
<evidence type="ECO:0000313" key="6">
    <source>
        <dbReference type="Proteomes" id="UP000271098"/>
    </source>
</evidence>
<dbReference type="GO" id="GO:0003677">
    <property type="term" value="F:DNA binding"/>
    <property type="evidence" value="ECO:0007669"/>
    <property type="project" value="UniProtKB-KW"/>
</dbReference>
<evidence type="ECO:0000256" key="1">
    <source>
        <dbReference type="ARBA" id="ARBA00004123"/>
    </source>
</evidence>
<protein>
    <submittedName>
        <fullName evidence="7">Homeobox domain-containing protein</fullName>
    </submittedName>
</protein>
<dbReference type="Gene3D" id="1.10.10.60">
    <property type="entry name" value="Homeodomain-like"/>
    <property type="match status" value="1"/>
</dbReference>
<feature type="domain" description="Homeobox" evidence="4">
    <location>
        <begin position="66"/>
        <end position="126"/>
    </location>
</feature>
<dbReference type="SUPFAM" id="SSF46689">
    <property type="entry name" value="Homeodomain-like"/>
    <property type="match status" value="1"/>
</dbReference>
<keyword evidence="2" id="KW-0371">Homeobox</keyword>
<gene>
    <name evidence="5" type="ORF">GPUH_LOCUS22854</name>
</gene>
<evidence type="ECO:0000313" key="7">
    <source>
        <dbReference type="WBParaSite" id="GPUH_0002288101-mRNA-1"/>
    </source>
</evidence>
<evidence type="ECO:0000256" key="2">
    <source>
        <dbReference type="RuleBase" id="RU000682"/>
    </source>
</evidence>
<reference evidence="5 6" key="2">
    <citation type="submission" date="2018-11" db="EMBL/GenBank/DDBJ databases">
        <authorList>
            <consortium name="Pathogen Informatics"/>
        </authorList>
    </citation>
    <scope>NUCLEOTIDE SEQUENCE [LARGE SCALE GENOMIC DNA]</scope>
</reference>
<dbReference type="AlphaFoldDB" id="A0A183EPG3"/>
<organism evidence="7">
    <name type="scientific">Gongylonema pulchrum</name>
    <dbReference type="NCBI Taxonomy" id="637853"/>
    <lineage>
        <taxon>Eukaryota</taxon>
        <taxon>Metazoa</taxon>
        <taxon>Ecdysozoa</taxon>
        <taxon>Nematoda</taxon>
        <taxon>Chromadorea</taxon>
        <taxon>Rhabditida</taxon>
        <taxon>Spirurina</taxon>
        <taxon>Spiruromorpha</taxon>
        <taxon>Spiruroidea</taxon>
        <taxon>Gongylonematidae</taxon>
        <taxon>Gongylonema</taxon>
    </lineage>
</organism>
<sequence>MNETEKRLSNGTVSKNCSSQSEKSSGLDDAVHGSDPDGSRSSDESAELHNGLELPNSGGATGTWRPLRSRSFLTDAQVAILHSHFKRNPFPSKYELSAVAEQIGVNKRVVQVNDHYSFYALSSQTRNER</sequence>
<name>A0A183EPG3_9BILA</name>
<feature type="compositionally biased region" description="Low complexity" evidence="3">
    <location>
        <begin position="14"/>
        <end position="24"/>
    </location>
</feature>
<dbReference type="InterPro" id="IPR009057">
    <property type="entry name" value="Homeodomain-like_sf"/>
</dbReference>
<feature type="compositionally biased region" description="Basic and acidic residues" evidence="3">
    <location>
        <begin position="25"/>
        <end position="47"/>
    </location>
</feature>
<reference evidence="7" key="1">
    <citation type="submission" date="2016-06" db="UniProtKB">
        <authorList>
            <consortium name="WormBaseParasite"/>
        </authorList>
    </citation>
    <scope>IDENTIFICATION</scope>
</reference>
<accession>A0A183EPG3</accession>
<keyword evidence="2" id="KW-0238">DNA-binding</keyword>
<dbReference type="EMBL" id="UYRT01096141">
    <property type="protein sequence ID" value="VDN40638.1"/>
    <property type="molecule type" value="Genomic_DNA"/>
</dbReference>
<dbReference type="InterPro" id="IPR001356">
    <property type="entry name" value="HD"/>
</dbReference>
<dbReference type="Pfam" id="PF00046">
    <property type="entry name" value="Homeodomain"/>
    <property type="match status" value="1"/>
</dbReference>
<keyword evidence="2" id="KW-0539">Nucleus</keyword>
<evidence type="ECO:0000313" key="5">
    <source>
        <dbReference type="EMBL" id="VDN40638.1"/>
    </source>
</evidence>
<evidence type="ECO:0000256" key="3">
    <source>
        <dbReference type="SAM" id="MobiDB-lite"/>
    </source>
</evidence>
<dbReference type="CDD" id="cd00086">
    <property type="entry name" value="homeodomain"/>
    <property type="match status" value="1"/>
</dbReference>
<comment type="subcellular location">
    <subcellularLocation>
        <location evidence="1 2">Nucleus</location>
    </subcellularLocation>
</comment>
<dbReference type="Proteomes" id="UP000271098">
    <property type="component" value="Unassembled WGS sequence"/>
</dbReference>
<dbReference type="WBParaSite" id="GPUH_0002288101-mRNA-1">
    <property type="protein sequence ID" value="GPUH_0002288101-mRNA-1"/>
    <property type="gene ID" value="GPUH_0002288101"/>
</dbReference>
<dbReference type="GO" id="GO:0005634">
    <property type="term" value="C:nucleus"/>
    <property type="evidence" value="ECO:0007669"/>
    <property type="project" value="UniProtKB-SubCell"/>
</dbReference>
<dbReference type="SMART" id="SM00389">
    <property type="entry name" value="HOX"/>
    <property type="match status" value="1"/>
</dbReference>
<keyword evidence="6" id="KW-1185">Reference proteome</keyword>
<dbReference type="OrthoDB" id="427030at2759"/>
<evidence type="ECO:0000259" key="4">
    <source>
        <dbReference type="SMART" id="SM00389"/>
    </source>
</evidence>